<gene>
    <name evidence="13" type="ORF">SPICUR_04955</name>
</gene>
<evidence type="ECO:0000256" key="1">
    <source>
        <dbReference type="ARBA" id="ARBA00004496"/>
    </source>
</evidence>
<evidence type="ECO:0000256" key="10">
    <source>
        <dbReference type="ARBA" id="ARBA00025049"/>
    </source>
</evidence>
<evidence type="ECO:0000256" key="11">
    <source>
        <dbReference type="ARBA" id="ARBA00029890"/>
    </source>
</evidence>
<dbReference type="PANTHER" id="PTHR30272:SF1">
    <property type="entry name" value="3-HYDROXYACYL-[ACYL-CARRIER-PROTEIN] DEHYDRATASE"/>
    <property type="match status" value="1"/>
</dbReference>
<comment type="subcellular location">
    <subcellularLocation>
        <location evidence="1">Cytoplasm</location>
    </subcellularLocation>
</comment>
<dbReference type="EC" id="4.2.1.59" evidence="3"/>
<dbReference type="InterPro" id="IPR013114">
    <property type="entry name" value="FabA_FabZ"/>
</dbReference>
<dbReference type="KEGG" id="spiu:SPICUR_04955"/>
<comment type="function">
    <text evidence="10">Involved in unsaturated fatty acids biosynthesis. Catalyzes the dehydration of short chain beta-hydroxyacyl-ACPs and long chain saturated and unsaturated beta-hydroxyacyl-ACPs.</text>
</comment>
<evidence type="ECO:0000256" key="7">
    <source>
        <dbReference type="ARBA" id="ARBA00022556"/>
    </source>
</evidence>
<keyword evidence="14" id="KW-1185">Reference proteome</keyword>
<dbReference type="FunFam" id="3.10.129.10:FF:000001">
    <property type="entry name" value="3-hydroxyacyl-[acyl-carrier-protein] dehydratase FabZ"/>
    <property type="match status" value="1"/>
</dbReference>
<evidence type="ECO:0000256" key="4">
    <source>
        <dbReference type="ARBA" id="ARBA00017176"/>
    </source>
</evidence>
<reference evidence="13 14" key="1">
    <citation type="journal article" date="2013" name="BMC Genomics">
        <title>Genomes of "Spiribacter", a streamlined, successful halophilic bacterium.</title>
        <authorList>
            <person name="Lopez-Perez M."/>
            <person name="Ghai R."/>
            <person name="Leon M.J."/>
            <person name="Rodriguez-Olmos A."/>
            <person name="Copa-Patino J.L."/>
            <person name="Soliveri J."/>
            <person name="Sanchez-Porro C."/>
            <person name="Ventosa A."/>
            <person name="Rodriguez-Valera F."/>
        </authorList>
    </citation>
    <scope>NUCLEOTIDE SEQUENCE [LARGE SCALE GENOMIC DNA]</scope>
    <source>
        <strain evidence="13 14">UAH-SP71</strain>
    </source>
</reference>
<dbReference type="GO" id="GO:0019171">
    <property type="term" value="F:(3R)-hydroxyacyl-[acyl-carrier-protein] dehydratase activity"/>
    <property type="evidence" value="ECO:0007669"/>
    <property type="project" value="UniProtKB-EC"/>
</dbReference>
<dbReference type="GO" id="GO:0005737">
    <property type="term" value="C:cytoplasm"/>
    <property type="evidence" value="ECO:0007669"/>
    <property type="project" value="UniProtKB-SubCell"/>
</dbReference>
<evidence type="ECO:0000256" key="8">
    <source>
        <dbReference type="ARBA" id="ARBA00023098"/>
    </source>
</evidence>
<evidence type="ECO:0000256" key="9">
    <source>
        <dbReference type="ARBA" id="ARBA00023239"/>
    </source>
</evidence>
<dbReference type="CDD" id="cd01288">
    <property type="entry name" value="FabZ"/>
    <property type="match status" value="1"/>
</dbReference>
<keyword evidence="7" id="KW-0441">Lipid A biosynthesis</keyword>
<dbReference type="PATRIC" id="fig|1335757.3.peg.965"/>
<dbReference type="AlphaFoldDB" id="U5T6J8"/>
<dbReference type="EMBL" id="CP005990">
    <property type="protein sequence ID" value="AGY91968.1"/>
    <property type="molecule type" value="Genomic_DNA"/>
</dbReference>
<name>U5T6J8_9GAMM</name>
<dbReference type="PANTHER" id="PTHR30272">
    <property type="entry name" value="3-HYDROXYACYL-[ACYL-CARRIER-PROTEIN] DEHYDRATASE"/>
    <property type="match status" value="1"/>
</dbReference>
<evidence type="ECO:0000256" key="3">
    <source>
        <dbReference type="ARBA" id="ARBA00013167"/>
    </source>
</evidence>
<organism evidence="13 14">
    <name type="scientific">Spiribacter curvatus</name>
    <dbReference type="NCBI Taxonomy" id="1335757"/>
    <lineage>
        <taxon>Bacteria</taxon>
        <taxon>Pseudomonadati</taxon>
        <taxon>Pseudomonadota</taxon>
        <taxon>Gammaproteobacteria</taxon>
        <taxon>Chromatiales</taxon>
        <taxon>Ectothiorhodospiraceae</taxon>
        <taxon>Spiribacter</taxon>
    </lineage>
</organism>
<dbReference type="GO" id="GO:0016020">
    <property type="term" value="C:membrane"/>
    <property type="evidence" value="ECO:0007669"/>
    <property type="project" value="GOC"/>
</dbReference>
<keyword evidence="8" id="KW-0443">Lipid metabolism</keyword>
<comment type="similarity">
    <text evidence="2">Belongs to the thioester dehydratase family. FabZ subfamily.</text>
</comment>
<proteinExistence type="inferred from homology"/>
<dbReference type="Pfam" id="PF07977">
    <property type="entry name" value="FabA"/>
    <property type="match status" value="1"/>
</dbReference>
<accession>U5T6J8</accession>
<dbReference type="STRING" id="1335757.SPICUR_04955"/>
<sequence length="164" mass="17979">MVMGAEQTNGTTNRQLGPEAIRQRLPHRYPFLMIDRVLDYTPGESLSAVKNVSAAEPWVPGHFPEKTVMPGVLLVESMAQACGLLAYVTREAEPAAEMPSTPPLFYLVGVDDVRFKQPVGPGDSPRITATLDRVVRGIWLFKARVDLNDRLVTSAGIRCTMEAA</sequence>
<evidence type="ECO:0000256" key="2">
    <source>
        <dbReference type="ARBA" id="ARBA00009174"/>
    </source>
</evidence>
<dbReference type="SUPFAM" id="SSF54637">
    <property type="entry name" value="Thioesterase/thiol ester dehydrase-isomerase"/>
    <property type="match status" value="1"/>
</dbReference>
<keyword evidence="5" id="KW-0963">Cytoplasm</keyword>
<evidence type="ECO:0000313" key="14">
    <source>
        <dbReference type="Proteomes" id="UP000017640"/>
    </source>
</evidence>
<dbReference type="InterPro" id="IPR029069">
    <property type="entry name" value="HotDog_dom_sf"/>
</dbReference>
<dbReference type="Proteomes" id="UP000017640">
    <property type="component" value="Chromosome"/>
</dbReference>
<evidence type="ECO:0000313" key="13">
    <source>
        <dbReference type="EMBL" id="AGY91968.1"/>
    </source>
</evidence>
<evidence type="ECO:0000256" key="6">
    <source>
        <dbReference type="ARBA" id="ARBA00022516"/>
    </source>
</evidence>
<dbReference type="RefSeq" id="WP_023366657.1">
    <property type="nucleotide sequence ID" value="NC_022664.1"/>
</dbReference>
<keyword evidence="6" id="KW-0444">Lipid biosynthesis</keyword>
<protein>
    <recommendedName>
        <fullName evidence="4">3-hydroxyacyl-[acyl-carrier-protein] dehydratase FabZ</fullName>
        <ecNumber evidence="3">4.2.1.59</ecNumber>
    </recommendedName>
    <alternativeName>
        <fullName evidence="11">(3R)-hydroxymyristoyl-[acyl-carrier-protein] dehydratase</fullName>
    </alternativeName>
    <alternativeName>
        <fullName evidence="12">Beta-hydroxyacyl-ACP dehydratase</fullName>
    </alternativeName>
</protein>
<dbReference type="eggNOG" id="COG0764">
    <property type="taxonomic scope" value="Bacteria"/>
</dbReference>
<dbReference type="NCBIfam" id="NF000582">
    <property type="entry name" value="PRK00006.1"/>
    <property type="match status" value="1"/>
</dbReference>
<dbReference type="HOGENOM" id="CLU_078912_1_0_6"/>
<dbReference type="Gene3D" id="3.10.129.10">
    <property type="entry name" value="Hotdog Thioesterase"/>
    <property type="match status" value="1"/>
</dbReference>
<evidence type="ECO:0000256" key="5">
    <source>
        <dbReference type="ARBA" id="ARBA00022490"/>
    </source>
</evidence>
<dbReference type="GO" id="GO:0009245">
    <property type="term" value="P:lipid A biosynthetic process"/>
    <property type="evidence" value="ECO:0007669"/>
    <property type="project" value="UniProtKB-KW"/>
</dbReference>
<evidence type="ECO:0000256" key="12">
    <source>
        <dbReference type="ARBA" id="ARBA00032213"/>
    </source>
</evidence>
<keyword evidence="9" id="KW-0456">Lyase</keyword>